<dbReference type="GO" id="GO:0015095">
    <property type="term" value="F:magnesium ion transmembrane transporter activity"/>
    <property type="evidence" value="ECO:0007669"/>
    <property type="project" value="InterPro"/>
</dbReference>
<evidence type="ECO:0008006" key="8">
    <source>
        <dbReference type="Google" id="ProtNLM"/>
    </source>
</evidence>
<feature type="transmembrane region" description="Helical" evidence="5">
    <location>
        <begin position="6"/>
        <end position="25"/>
    </location>
</feature>
<dbReference type="InterPro" id="IPR008521">
    <property type="entry name" value="Mg_trans_NIPA"/>
</dbReference>
<dbReference type="PANTHER" id="PTHR12570:SF65">
    <property type="entry name" value="MAGNESIUM TRANSPORTER NIPA9-RELATED"/>
    <property type="match status" value="1"/>
</dbReference>
<evidence type="ECO:0000256" key="3">
    <source>
        <dbReference type="ARBA" id="ARBA00022989"/>
    </source>
</evidence>
<feature type="transmembrane region" description="Helical" evidence="5">
    <location>
        <begin position="504"/>
        <end position="524"/>
    </location>
</feature>
<proteinExistence type="predicted"/>
<dbReference type="GO" id="GO:0016020">
    <property type="term" value="C:membrane"/>
    <property type="evidence" value="ECO:0007669"/>
    <property type="project" value="UniProtKB-SubCell"/>
</dbReference>
<organism evidence="6 7">
    <name type="scientific">Plasmodium yoelii</name>
    <dbReference type="NCBI Taxonomy" id="5861"/>
    <lineage>
        <taxon>Eukaryota</taxon>
        <taxon>Sar</taxon>
        <taxon>Alveolata</taxon>
        <taxon>Apicomplexa</taxon>
        <taxon>Aconoidasida</taxon>
        <taxon>Haemosporida</taxon>
        <taxon>Plasmodiidae</taxon>
        <taxon>Plasmodium</taxon>
        <taxon>Plasmodium (Vinckeia)</taxon>
    </lineage>
</organism>
<name>A0A078K8J1_PLAYE</name>
<sequence>MSLSFIGVILCFIGSFLGALVDKYVHDSYNIDKNKLFATKKKTMWIIAILLSIIIDPICTVIALYFTSAAVVAPFVGVHILWNITNVSLKIKIKLHQYMGTFFLICGITLIITFSEKNNDIFNINDLINIYLQPIVIIYICSIFLIIAILLIICTTPLFCNIIPEKNQNQDKNKNKIKIRNNSTTNINSYNELSENYGKKIDQNKSKNLVGKVENNINDYIEEGVTYSNNNENNYLYKFIYNSNNLYNNTFEKSSKYLSLIYSNNIPNNKNEQNNKTINQIYNYKNKKNIVNRLSKKEEYPLSRSKKLRLNHLLKKRQRKCNNGNTKRCLSKKYKIMVINNKKKKKKNDETKEDDKKERYLYHNKFDNNNENIQNKTNLTITLSYIDNIKYYKKNEEIYYENIYTPFYPSQSIVSDYEKKKNEKNEKNEKICSIYYRICCCTLCGMSGGLVNIFSEHIIIIFSHEKFYIFQYSFTYLITILTLFCLCNQLIFLNVSLSKFSVTSVIPLIMSNIVFLSSLTTIIMQINESKMNLRSILFFSLGVFLVIIGILYLQYNINQILLKYFRERKK</sequence>
<dbReference type="AlphaFoldDB" id="A0A078K8J1"/>
<dbReference type="PANTHER" id="PTHR12570">
    <property type="match status" value="1"/>
</dbReference>
<protein>
    <recommendedName>
        <fullName evidence="8">Magnesium transporter</fullName>
    </recommendedName>
</protein>
<dbReference type="VEuPathDB" id="PlasmoDB:PY04437"/>
<accession>A0A078K8J1</accession>
<evidence type="ECO:0000256" key="5">
    <source>
        <dbReference type="SAM" id="Phobius"/>
    </source>
</evidence>
<evidence type="ECO:0000313" key="7">
    <source>
        <dbReference type="Proteomes" id="UP000072904"/>
    </source>
</evidence>
<feature type="transmembrane region" description="Helical" evidence="5">
    <location>
        <begin position="45"/>
        <end position="75"/>
    </location>
</feature>
<evidence type="ECO:0000313" key="6">
    <source>
        <dbReference type="EMBL" id="CDU17153.1"/>
    </source>
</evidence>
<evidence type="ECO:0000256" key="2">
    <source>
        <dbReference type="ARBA" id="ARBA00022692"/>
    </source>
</evidence>
<reference evidence="6 7" key="1">
    <citation type="journal article" date="2014" name="BMC Biol.">
        <title>A comprehensive evaluation of rodent malaria parasite genomes and gene expression.</title>
        <authorList>
            <person name="Otto T.D."/>
            <person name="Bohme U."/>
            <person name="Jackson A.P."/>
            <person name="Hunt M."/>
            <person name="Franke-Fayard B."/>
            <person name="Hoeijmakers W.A."/>
            <person name="Religa A.A."/>
            <person name="Robertson L."/>
            <person name="Sanders M."/>
            <person name="Ogun S.A."/>
            <person name="Cunningham D."/>
            <person name="Erhart A."/>
            <person name="Billker O."/>
            <person name="Khan S.M."/>
            <person name="Stunnenberg H.G."/>
            <person name="Langhorne J."/>
            <person name="Holder A.A."/>
            <person name="Waters A.P."/>
            <person name="Newbold C.I."/>
            <person name="Pain A."/>
            <person name="Berriman M."/>
            <person name="Janse C.J."/>
        </authorList>
    </citation>
    <scope>NUCLEOTIDE SEQUENCE [LARGE SCALE GENOMIC DNA]</scope>
    <source>
        <strain evidence="6 7">YM</strain>
    </source>
</reference>
<gene>
    <name evidence="6" type="ORF">PYYM_0703200</name>
</gene>
<dbReference type="EMBL" id="LK934635">
    <property type="protein sequence ID" value="CDU17153.1"/>
    <property type="molecule type" value="Genomic_DNA"/>
</dbReference>
<evidence type="ECO:0000256" key="4">
    <source>
        <dbReference type="ARBA" id="ARBA00023136"/>
    </source>
</evidence>
<dbReference type="Proteomes" id="UP000072904">
    <property type="component" value="Chromosome 7"/>
</dbReference>
<feature type="transmembrane region" description="Helical" evidence="5">
    <location>
        <begin position="467"/>
        <end position="492"/>
    </location>
</feature>
<keyword evidence="4 5" id="KW-0472">Membrane</keyword>
<dbReference type="VEuPathDB" id="PlasmoDB:PYYM_0703200"/>
<feature type="transmembrane region" description="Helical" evidence="5">
    <location>
        <begin position="136"/>
        <end position="159"/>
    </location>
</feature>
<feature type="transmembrane region" description="Helical" evidence="5">
    <location>
        <begin position="95"/>
        <end position="115"/>
    </location>
</feature>
<dbReference type="OMA" id="YYRICCC"/>
<dbReference type="VEuPathDB" id="PlasmoDB:PY17X_0703300"/>
<keyword evidence="2 5" id="KW-0812">Transmembrane</keyword>
<keyword evidence="3 5" id="KW-1133">Transmembrane helix</keyword>
<feature type="transmembrane region" description="Helical" evidence="5">
    <location>
        <begin position="434"/>
        <end position="455"/>
    </location>
</feature>
<feature type="transmembrane region" description="Helical" evidence="5">
    <location>
        <begin position="536"/>
        <end position="555"/>
    </location>
</feature>
<evidence type="ECO:0000256" key="1">
    <source>
        <dbReference type="ARBA" id="ARBA00004141"/>
    </source>
</evidence>
<comment type="subcellular location">
    <subcellularLocation>
        <location evidence="1">Membrane</location>
        <topology evidence="1">Multi-pass membrane protein</topology>
    </subcellularLocation>
</comment>